<dbReference type="AlphaFoldDB" id="A0A8J3DF61"/>
<evidence type="ECO:0000256" key="3">
    <source>
        <dbReference type="ARBA" id="ARBA00030757"/>
    </source>
</evidence>
<dbReference type="Proteomes" id="UP000641137">
    <property type="component" value="Unassembled WGS sequence"/>
</dbReference>
<accession>A0A8J3DF61</accession>
<proteinExistence type="inferred from homology"/>
<evidence type="ECO:0000313" key="5">
    <source>
        <dbReference type="Proteomes" id="UP000641137"/>
    </source>
</evidence>
<sequence>MQREGQMAVMTTEFALQRNNMVEGQIRTIDVTNRSLLDALFDVPREEFVPAAKRAIAYSDQDILIQAAGEGQPARYLMEAACFAKLVQLADVKPGDVVLDLGCGLGYSAAVLSRLAGSVIAVEDDADLAAAASETLSRLGFDNVAVVNAPAVQGCAKEGPYDVILIEGSVEEVPSDLFKQLREGGRLVAVEGHGNAANALVYVRDGENVTSRKAFNLSIRSIAGFEKKPTFKF</sequence>
<dbReference type="EMBL" id="BMZO01000001">
    <property type="protein sequence ID" value="GHC63055.1"/>
    <property type="molecule type" value="Genomic_DNA"/>
</dbReference>
<dbReference type="Pfam" id="PF01135">
    <property type="entry name" value="PCMT"/>
    <property type="match status" value="1"/>
</dbReference>
<reference evidence="4" key="1">
    <citation type="journal article" date="2014" name="Int. J. Syst. Evol. Microbiol.">
        <title>Complete genome sequence of Corynebacterium casei LMG S-19264T (=DSM 44701T), isolated from a smear-ripened cheese.</title>
        <authorList>
            <consortium name="US DOE Joint Genome Institute (JGI-PGF)"/>
            <person name="Walter F."/>
            <person name="Albersmeier A."/>
            <person name="Kalinowski J."/>
            <person name="Ruckert C."/>
        </authorList>
    </citation>
    <scope>NUCLEOTIDE SEQUENCE</scope>
    <source>
        <strain evidence="4">KCTC 42097</strain>
    </source>
</reference>
<reference evidence="4" key="2">
    <citation type="submission" date="2020-09" db="EMBL/GenBank/DDBJ databases">
        <authorList>
            <person name="Sun Q."/>
            <person name="Kim S."/>
        </authorList>
    </citation>
    <scope>NUCLEOTIDE SEQUENCE</scope>
    <source>
        <strain evidence="4">KCTC 42097</strain>
    </source>
</reference>
<dbReference type="GO" id="GO:0004719">
    <property type="term" value="F:protein-L-isoaspartate (D-aspartate) O-methyltransferase activity"/>
    <property type="evidence" value="ECO:0007669"/>
    <property type="project" value="InterPro"/>
</dbReference>
<evidence type="ECO:0000256" key="1">
    <source>
        <dbReference type="ARBA" id="ARBA00005369"/>
    </source>
</evidence>
<organism evidence="4 5">
    <name type="scientific">Limoniibacter endophyticus</name>
    <dbReference type="NCBI Taxonomy" id="1565040"/>
    <lineage>
        <taxon>Bacteria</taxon>
        <taxon>Pseudomonadati</taxon>
        <taxon>Pseudomonadota</taxon>
        <taxon>Alphaproteobacteria</taxon>
        <taxon>Hyphomicrobiales</taxon>
        <taxon>Bartonellaceae</taxon>
        <taxon>Limoniibacter</taxon>
    </lineage>
</organism>
<protein>
    <recommendedName>
        <fullName evidence="2">Protein-L-isoaspartate O-methyltransferase</fullName>
    </recommendedName>
    <alternativeName>
        <fullName evidence="3">Protein L-isoaspartyl methyltransferase</fullName>
    </alternativeName>
</protein>
<name>A0A8J3DF61_9HYPH</name>
<gene>
    <name evidence="4" type="primary">pcm</name>
    <name evidence="4" type="ORF">GCM10010136_04540</name>
</gene>
<comment type="similarity">
    <text evidence="1">Belongs to the methyltransferase superfamily. L-isoaspartyl/D-aspartyl protein methyltransferase family.</text>
</comment>
<dbReference type="CDD" id="cd02440">
    <property type="entry name" value="AdoMet_MTases"/>
    <property type="match status" value="1"/>
</dbReference>
<evidence type="ECO:0000256" key="2">
    <source>
        <dbReference type="ARBA" id="ARBA00013346"/>
    </source>
</evidence>
<dbReference type="InterPro" id="IPR000682">
    <property type="entry name" value="PCMT"/>
</dbReference>
<dbReference type="GO" id="GO:0005737">
    <property type="term" value="C:cytoplasm"/>
    <property type="evidence" value="ECO:0007669"/>
    <property type="project" value="TreeGrafter"/>
</dbReference>
<evidence type="ECO:0000313" key="4">
    <source>
        <dbReference type="EMBL" id="GHC63055.1"/>
    </source>
</evidence>
<dbReference type="SUPFAM" id="SSF53335">
    <property type="entry name" value="S-adenosyl-L-methionine-dependent methyltransferases"/>
    <property type="match status" value="1"/>
</dbReference>
<dbReference type="PANTHER" id="PTHR11579">
    <property type="entry name" value="PROTEIN-L-ISOASPARTATE O-METHYLTRANSFERASE"/>
    <property type="match status" value="1"/>
</dbReference>
<keyword evidence="5" id="KW-1185">Reference proteome</keyword>
<dbReference type="Gene3D" id="3.40.50.150">
    <property type="entry name" value="Vaccinia Virus protein VP39"/>
    <property type="match status" value="1"/>
</dbReference>
<comment type="caution">
    <text evidence="4">The sequence shown here is derived from an EMBL/GenBank/DDBJ whole genome shotgun (WGS) entry which is preliminary data.</text>
</comment>
<dbReference type="InterPro" id="IPR029063">
    <property type="entry name" value="SAM-dependent_MTases_sf"/>
</dbReference>
<dbReference type="PANTHER" id="PTHR11579:SF18">
    <property type="entry name" value="PROTEIN-L-ISOASPARTATE O-METHYLTRANSFERASE"/>
    <property type="match status" value="1"/>
</dbReference>